<dbReference type="Gramene" id="RZC55458">
    <property type="protein sequence ID" value="RZC55458"/>
    <property type="gene ID" value="C5167_014313"/>
</dbReference>
<evidence type="ECO:0000313" key="1">
    <source>
        <dbReference type="EMBL" id="RZC55458.1"/>
    </source>
</evidence>
<feature type="non-terminal residue" evidence="1">
    <location>
        <position position="1"/>
    </location>
</feature>
<gene>
    <name evidence="1" type="ORF">C5167_014313</name>
</gene>
<proteinExistence type="predicted"/>
<evidence type="ECO:0000313" key="2">
    <source>
        <dbReference type="Proteomes" id="UP000316621"/>
    </source>
</evidence>
<dbReference type="EMBL" id="CM010717">
    <property type="protein sequence ID" value="RZC55458.1"/>
    <property type="molecule type" value="Genomic_DNA"/>
</dbReference>
<protein>
    <submittedName>
        <fullName evidence="1">Uncharacterized protein</fullName>
    </submittedName>
</protein>
<reference evidence="1 2" key="1">
    <citation type="journal article" date="2018" name="Science">
        <title>The opium poppy genome and morphinan production.</title>
        <authorList>
            <person name="Guo L."/>
            <person name="Winzer T."/>
            <person name="Yang X."/>
            <person name="Li Y."/>
            <person name="Ning Z."/>
            <person name="He Z."/>
            <person name="Teodor R."/>
            <person name="Lu Y."/>
            <person name="Bowser T.A."/>
            <person name="Graham I.A."/>
            <person name="Ye K."/>
        </authorList>
    </citation>
    <scope>NUCLEOTIDE SEQUENCE [LARGE SCALE GENOMIC DNA]</scope>
    <source>
        <strain evidence="2">cv. HN1</strain>
        <tissue evidence="1">Leaves</tissue>
    </source>
</reference>
<dbReference type="AlphaFoldDB" id="A0A4Y7J6R5"/>
<keyword evidence="2" id="KW-1185">Reference proteome</keyword>
<dbReference type="Proteomes" id="UP000316621">
    <property type="component" value="Chromosome 3"/>
</dbReference>
<name>A0A4Y7J6R5_PAPSO</name>
<organism evidence="1 2">
    <name type="scientific">Papaver somniferum</name>
    <name type="common">Opium poppy</name>
    <dbReference type="NCBI Taxonomy" id="3469"/>
    <lineage>
        <taxon>Eukaryota</taxon>
        <taxon>Viridiplantae</taxon>
        <taxon>Streptophyta</taxon>
        <taxon>Embryophyta</taxon>
        <taxon>Tracheophyta</taxon>
        <taxon>Spermatophyta</taxon>
        <taxon>Magnoliopsida</taxon>
        <taxon>Ranunculales</taxon>
        <taxon>Papaveraceae</taxon>
        <taxon>Papaveroideae</taxon>
        <taxon>Papaver</taxon>
    </lineage>
</organism>
<accession>A0A4Y7J6R5</accession>
<sequence>LLLVSLGCLQTDRWEAELRDRMKMARQHVNGRRGRILILMRNDFSKCSIEFVVLDSMGRYNFNLCSISDLIYLVAAMFGLFAYKDAALVQVYRDNEDLKLIFPGGDEYSNE</sequence>